<proteinExistence type="inferred from homology"/>
<name>A0A1L3GI17_SYNAC</name>
<dbReference type="Gene3D" id="1.10.287.470">
    <property type="entry name" value="Helix hairpin bin"/>
    <property type="match status" value="1"/>
</dbReference>
<keyword evidence="3" id="KW-0813">Transport</keyword>
<dbReference type="InterPro" id="IPR006144">
    <property type="entry name" value="Secretion_HlyD_CS"/>
</dbReference>
<feature type="domain" description="AprE-like beta-barrel" evidence="12">
    <location>
        <begin position="324"/>
        <end position="413"/>
    </location>
</feature>
<evidence type="ECO:0000256" key="8">
    <source>
        <dbReference type="ARBA" id="ARBA00023136"/>
    </source>
</evidence>
<evidence type="ECO:0000256" key="4">
    <source>
        <dbReference type="ARBA" id="ARBA00022475"/>
    </source>
</evidence>
<evidence type="ECO:0000256" key="5">
    <source>
        <dbReference type="ARBA" id="ARBA00022519"/>
    </source>
</evidence>
<reference evidence="13 14" key="1">
    <citation type="journal article" date="2017" name="Genome Announc.">
        <title>Complete Genome Sequences of Two Acetylene-Fermenting Pelobacter acetylenicus Strains.</title>
        <authorList>
            <person name="Sutton J.M."/>
            <person name="Baesman S.M."/>
            <person name="Fierst J.L."/>
            <person name="Poret-Peterson A.T."/>
            <person name="Oremland R.S."/>
            <person name="Dunlap D.S."/>
            <person name="Akob D.M."/>
        </authorList>
    </citation>
    <scope>NUCLEOTIDE SEQUENCE [LARGE SCALE GENOMIC DNA]</scope>
    <source>
        <strain evidence="13 14">DSM 3247</strain>
    </source>
</reference>
<keyword evidence="4" id="KW-1003">Cell membrane</keyword>
<dbReference type="KEGG" id="pace:A6070_05580"/>
<dbReference type="NCBIfam" id="TIGR01843">
    <property type="entry name" value="type_I_hlyD"/>
    <property type="match status" value="1"/>
</dbReference>
<dbReference type="Gene3D" id="2.40.50.100">
    <property type="match status" value="1"/>
</dbReference>
<feature type="coiled-coil region" evidence="9">
    <location>
        <begin position="209"/>
        <end position="275"/>
    </location>
</feature>
<comment type="subcellular location">
    <subcellularLocation>
        <location evidence="1">Cell inner membrane</location>
        <topology evidence="1">Single-pass membrane protein</topology>
    </subcellularLocation>
</comment>
<keyword evidence="6 10" id="KW-0812">Transmembrane</keyword>
<dbReference type="PROSITE" id="PS00543">
    <property type="entry name" value="HLYD_FAMILY"/>
    <property type="match status" value="1"/>
</dbReference>
<dbReference type="InterPro" id="IPR050739">
    <property type="entry name" value="MFP"/>
</dbReference>
<keyword evidence="9" id="KW-0175">Coiled coil</keyword>
<dbReference type="Proteomes" id="UP000182264">
    <property type="component" value="Chromosome"/>
</dbReference>
<dbReference type="PANTHER" id="PTHR30386:SF27">
    <property type="entry name" value="MEMBRANE FUSION PROTEIN (MFP) FAMILY PROTEIN"/>
    <property type="match status" value="1"/>
</dbReference>
<keyword evidence="14" id="KW-1185">Reference proteome</keyword>
<dbReference type="InterPro" id="IPR058982">
    <property type="entry name" value="Beta-barrel_AprE"/>
</dbReference>
<dbReference type="GO" id="GO:0009306">
    <property type="term" value="P:protein secretion"/>
    <property type="evidence" value="ECO:0007669"/>
    <property type="project" value="InterPro"/>
</dbReference>
<protein>
    <submittedName>
        <fullName evidence="13">Uncharacterized protein</fullName>
    </submittedName>
</protein>
<evidence type="ECO:0000256" key="2">
    <source>
        <dbReference type="ARBA" id="ARBA00009477"/>
    </source>
</evidence>
<evidence type="ECO:0000259" key="11">
    <source>
        <dbReference type="Pfam" id="PF25917"/>
    </source>
</evidence>
<dbReference type="InterPro" id="IPR010129">
    <property type="entry name" value="T1SS_HlyD"/>
</dbReference>
<dbReference type="Pfam" id="PF26002">
    <property type="entry name" value="Beta-barrel_AprE"/>
    <property type="match status" value="1"/>
</dbReference>
<feature type="domain" description="Multidrug resistance protein MdtA-like barrel-sandwich hybrid" evidence="11">
    <location>
        <begin position="69"/>
        <end position="318"/>
    </location>
</feature>
<dbReference type="AlphaFoldDB" id="A0A1L3GI17"/>
<organism evidence="13 14">
    <name type="scientific">Syntrophotalea acetylenica</name>
    <name type="common">Pelobacter acetylenicus</name>
    <dbReference type="NCBI Taxonomy" id="29542"/>
    <lineage>
        <taxon>Bacteria</taxon>
        <taxon>Pseudomonadati</taxon>
        <taxon>Thermodesulfobacteriota</taxon>
        <taxon>Desulfuromonadia</taxon>
        <taxon>Desulfuromonadales</taxon>
        <taxon>Syntrophotaleaceae</taxon>
        <taxon>Syntrophotalea</taxon>
    </lineage>
</organism>
<evidence type="ECO:0000256" key="3">
    <source>
        <dbReference type="ARBA" id="ARBA00022448"/>
    </source>
</evidence>
<sequence>MSGKQHDQHEFKPLLVEIEEEPLNPLGRMIFWVIIVALIFFGLWLVLGKTDVVVTARGKVIPAGETKVVQPLTTGVVRKILVQPGDYVEKGQVLMEIDPSDIDPELVSMQKDLARIRLELIRLDALLNDTRFGPPDQRFDVGLWQIQLNIYHSTRERLVNRINVKRQEREQLGKRLEGRKNARRQAVYQHDVAQRRFARMNEVKDLLSKDELEKAENDIRAAATQMQIETCSIEELQTEMHRVEQEIALVRKEERQRLLDEVAEKRQRLAYLQGKIERSEFLSSRQRIESPVTGHVAQLLCHTTGGVVTPAEKLATIVPLDSPLLIRALVQNKDVGFLRPSMSVSLKIDTFDFQKYGVLDGELLQISRDSIENRNLGLIYEIYVKPRQKTLLVEGKPTPISAGMSVTAEVKVGKRRMIEFFIYPLIKYLDEGISVK</sequence>
<dbReference type="OrthoDB" id="9810980at2"/>
<dbReference type="STRING" id="29542.A6070_05580"/>
<evidence type="ECO:0000256" key="1">
    <source>
        <dbReference type="ARBA" id="ARBA00004377"/>
    </source>
</evidence>
<evidence type="ECO:0000313" key="13">
    <source>
        <dbReference type="EMBL" id="APG25582.1"/>
    </source>
</evidence>
<accession>A0A1L3GI17</accession>
<dbReference type="SUPFAM" id="SSF111369">
    <property type="entry name" value="HlyD-like secretion proteins"/>
    <property type="match status" value="1"/>
</dbReference>
<evidence type="ECO:0000256" key="9">
    <source>
        <dbReference type="SAM" id="Coils"/>
    </source>
</evidence>
<dbReference type="PRINTS" id="PR01490">
    <property type="entry name" value="RTXTOXIND"/>
</dbReference>
<comment type="similarity">
    <text evidence="2">Belongs to the membrane fusion protein (MFP) (TC 8.A.1) family.</text>
</comment>
<feature type="transmembrane region" description="Helical" evidence="10">
    <location>
        <begin position="29"/>
        <end position="47"/>
    </location>
</feature>
<keyword evidence="5" id="KW-0997">Cell inner membrane</keyword>
<evidence type="ECO:0000259" key="12">
    <source>
        <dbReference type="Pfam" id="PF26002"/>
    </source>
</evidence>
<dbReference type="GO" id="GO:0005886">
    <property type="term" value="C:plasma membrane"/>
    <property type="evidence" value="ECO:0007669"/>
    <property type="project" value="UniProtKB-SubCell"/>
</dbReference>
<evidence type="ECO:0000256" key="10">
    <source>
        <dbReference type="SAM" id="Phobius"/>
    </source>
</evidence>
<dbReference type="PANTHER" id="PTHR30386">
    <property type="entry name" value="MEMBRANE FUSION SUBUNIT OF EMRAB-TOLC MULTIDRUG EFFLUX PUMP"/>
    <property type="match status" value="1"/>
</dbReference>
<dbReference type="RefSeq" id="WP_072287422.1">
    <property type="nucleotide sequence ID" value="NZ_CP015455.1"/>
</dbReference>
<dbReference type="EMBL" id="CP015518">
    <property type="protein sequence ID" value="APG25582.1"/>
    <property type="molecule type" value="Genomic_DNA"/>
</dbReference>
<evidence type="ECO:0000313" key="14">
    <source>
        <dbReference type="Proteomes" id="UP000182264"/>
    </source>
</evidence>
<keyword evidence="7 10" id="KW-1133">Transmembrane helix</keyword>
<dbReference type="InterPro" id="IPR058625">
    <property type="entry name" value="MdtA-like_BSH"/>
</dbReference>
<gene>
    <name evidence="13" type="ORF">A7E75_11550</name>
</gene>
<dbReference type="Pfam" id="PF25917">
    <property type="entry name" value="BSH_RND"/>
    <property type="match status" value="1"/>
</dbReference>
<keyword evidence="8 10" id="KW-0472">Membrane</keyword>
<evidence type="ECO:0000256" key="6">
    <source>
        <dbReference type="ARBA" id="ARBA00022692"/>
    </source>
</evidence>
<evidence type="ECO:0000256" key="7">
    <source>
        <dbReference type="ARBA" id="ARBA00022989"/>
    </source>
</evidence>